<gene>
    <name evidence="9" type="ORF">FRF71_13145</name>
</gene>
<feature type="compositionally biased region" description="Pro residues" evidence="7">
    <location>
        <begin position="393"/>
        <end position="405"/>
    </location>
</feature>
<sequence length="475" mass="54236">MSSNSEQIRARVPHAVTRPDRIPAARYYDPEFYELEKQYLWPRVWQMACRLDEIQRPGDYVLYENLDQSIIVMRVDDTTIKAFHNHCRHRGVQLVTRSGHSSGGFICPFHGWRWNRGGENTFVFTPEGYAPDNLCADELNLVPVRCEVWAHCAFINLDMDAPPLRASLGHFAERMELWNPEELRVEWWKAARIPCNWKLAMEAFQEGYHVAMTHPQLLPPGVTNRAGDAFYGRIPEEYVTRQLWTTMGPAMKMDFNAREFAEMNIHFMKELNRGMAGMTHMQEIEVAETLVDMDLPSNPMEAGAVWNRAVNDAVMKHYEKMGANPPDLNALDAMGLASGVNFAFPHFFLLPTYGSASSYRIRPLGPEECLFELWSLTRYPAGEERPRPDEPKPVPSSDPSWPPIPAQDYANLPRQQKGLHAGFEFMRLAAEFEGLISNYQRLIDGYLAELPKEALLAAVQHVSGPIDVPVRDLGF</sequence>
<dbReference type="GO" id="GO:0005506">
    <property type="term" value="F:iron ion binding"/>
    <property type="evidence" value="ECO:0007669"/>
    <property type="project" value="InterPro"/>
</dbReference>
<evidence type="ECO:0000313" key="9">
    <source>
        <dbReference type="EMBL" id="QEA16999.1"/>
    </source>
</evidence>
<dbReference type="GO" id="GO:0051537">
    <property type="term" value="F:2 iron, 2 sulfur cluster binding"/>
    <property type="evidence" value="ECO:0007669"/>
    <property type="project" value="UniProtKB-KW"/>
</dbReference>
<dbReference type="CDD" id="cd03469">
    <property type="entry name" value="Rieske_RO_Alpha_N"/>
    <property type="match status" value="1"/>
</dbReference>
<evidence type="ECO:0000256" key="6">
    <source>
        <dbReference type="ARBA" id="ARBA00023014"/>
    </source>
</evidence>
<dbReference type="Gene3D" id="3.90.380.10">
    <property type="entry name" value="Naphthalene 1,2-dioxygenase Alpha Subunit, Chain A, domain 1"/>
    <property type="match status" value="1"/>
</dbReference>
<reference evidence="9 10" key="1">
    <citation type="journal article" date="2013" name="J. Microbiol. Biotechnol.">
        <title>Novosphingobium ginsenosidimutans sp. nov., with the ability to convert ginsenoside.</title>
        <authorList>
            <person name="Kim J.K."/>
            <person name="He D."/>
            <person name="Liu Q.M."/>
            <person name="Park H.Y."/>
            <person name="Jung M.S."/>
            <person name="Yoon M.H."/>
            <person name="Kim S.C."/>
            <person name="Im W.T."/>
        </authorList>
    </citation>
    <scope>NUCLEOTIDE SEQUENCE [LARGE SCALE GENOMIC DNA]</scope>
    <source>
        <strain evidence="9 10">FW-6</strain>
    </source>
</reference>
<dbReference type="AlphaFoldDB" id="A0A5B8S5Y2"/>
<keyword evidence="4" id="KW-0560">Oxidoreductase</keyword>
<feature type="region of interest" description="Disordered" evidence="7">
    <location>
        <begin position="382"/>
        <end position="409"/>
    </location>
</feature>
<keyword evidence="6" id="KW-0411">Iron-sulfur</keyword>
<organism evidence="9 10">
    <name type="scientific">Novosphingobium ginsenosidimutans</name>
    <dbReference type="NCBI Taxonomy" id="1176536"/>
    <lineage>
        <taxon>Bacteria</taxon>
        <taxon>Pseudomonadati</taxon>
        <taxon>Pseudomonadota</taxon>
        <taxon>Alphaproteobacteria</taxon>
        <taxon>Sphingomonadales</taxon>
        <taxon>Sphingomonadaceae</taxon>
        <taxon>Novosphingobium</taxon>
    </lineage>
</organism>
<dbReference type="OrthoDB" id="7456916at2"/>
<dbReference type="Pfam" id="PF00848">
    <property type="entry name" value="Ring_hydroxyl_A"/>
    <property type="match status" value="1"/>
</dbReference>
<comment type="cofactor">
    <cofactor evidence="1">
        <name>Fe cation</name>
        <dbReference type="ChEBI" id="CHEBI:24875"/>
    </cofactor>
</comment>
<protein>
    <submittedName>
        <fullName evidence="9">Aromatic ring-hydroxylating dioxygenase subunit alpha</fullName>
    </submittedName>
</protein>
<evidence type="ECO:0000256" key="1">
    <source>
        <dbReference type="ARBA" id="ARBA00001962"/>
    </source>
</evidence>
<dbReference type="PROSITE" id="PS51296">
    <property type="entry name" value="RIESKE"/>
    <property type="match status" value="1"/>
</dbReference>
<keyword evidence="2" id="KW-0001">2Fe-2S</keyword>
<dbReference type="GO" id="GO:0051213">
    <property type="term" value="F:dioxygenase activity"/>
    <property type="evidence" value="ECO:0007669"/>
    <property type="project" value="UniProtKB-KW"/>
</dbReference>
<dbReference type="RefSeq" id="WP_147091078.1">
    <property type="nucleotide sequence ID" value="NZ_BAABJD010000002.1"/>
</dbReference>
<dbReference type="SUPFAM" id="SSF50022">
    <property type="entry name" value="ISP domain"/>
    <property type="match status" value="1"/>
</dbReference>
<dbReference type="InterPro" id="IPR036922">
    <property type="entry name" value="Rieske_2Fe-2S_sf"/>
</dbReference>
<evidence type="ECO:0000259" key="8">
    <source>
        <dbReference type="PROSITE" id="PS51296"/>
    </source>
</evidence>
<proteinExistence type="predicted"/>
<dbReference type="EMBL" id="CP042345">
    <property type="protein sequence ID" value="QEA16999.1"/>
    <property type="molecule type" value="Genomic_DNA"/>
</dbReference>
<dbReference type="InterPro" id="IPR001663">
    <property type="entry name" value="Rng_hydr_dOase-A"/>
</dbReference>
<evidence type="ECO:0000256" key="2">
    <source>
        <dbReference type="ARBA" id="ARBA00022714"/>
    </source>
</evidence>
<accession>A0A5B8S5Y2</accession>
<keyword evidence="5" id="KW-0408">Iron</keyword>
<dbReference type="Pfam" id="PF00355">
    <property type="entry name" value="Rieske"/>
    <property type="match status" value="1"/>
</dbReference>
<dbReference type="InterPro" id="IPR017941">
    <property type="entry name" value="Rieske_2Fe-2S"/>
</dbReference>
<feature type="compositionally biased region" description="Basic and acidic residues" evidence="7">
    <location>
        <begin position="382"/>
        <end position="392"/>
    </location>
</feature>
<keyword evidence="3" id="KW-0479">Metal-binding</keyword>
<evidence type="ECO:0000256" key="7">
    <source>
        <dbReference type="SAM" id="MobiDB-lite"/>
    </source>
</evidence>
<feature type="domain" description="Rieske" evidence="8">
    <location>
        <begin position="45"/>
        <end position="155"/>
    </location>
</feature>
<dbReference type="PANTHER" id="PTHR43756">
    <property type="entry name" value="CHOLINE MONOOXYGENASE, CHLOROPLASTIC"/>
    <property type="match status" value="1"/>
</dbReference>
<keyword evidence="9" id="KW-0223">Dioxygenase</keyword>
<keyword evidence="10" id="KW-1185">Reference proteome</keyword>
<evidence type="ECO:0000256" key="5">
    <source>
        <dbReference type="ARBA" id="ARBA00023004"/>
    </source>
</evidence>
<evidence type="ECO:0000256" key="3">
    <source>
        <dbReference type="ARBA" id="ARBA00022723"/>
    </source>
</evidence>
<dbReference type="InterPro" id="IPR015879">
    <property type="entry name" value="Ring_hydroxy_dOase_asu_C_dom"/>
</dbReference>
<evidence type="ECO:0000313" key="10">
    <source>
        <dbReference type="Proteomes" id="UP000321172"/>
    </source>
</evidence>
<name>A0A5B8S5Y2_9SPHN</name>
<dbReference type="PANTHER" id="PTHR43756:SF5">
    <property type="entry name" value="CHOLINE MONOOXYGENASE, CHLOROPLASTIC"/>
    <property type="match status" value="1"/>
</dbReference>
<dbReference type="Proteomes" id="UP000321172">
    <property type="component" value="Chromosome"/>
</dbReference>
<dbReference type="KEGG" id="ngf:FRF71_13145"/>
<evidence type="ECO:0000256" key="4">
    <source>
        <dbReference type="ARBA" id="ARBA00023002"/>
    </source>
</evidence>
<dbReference type="Gene3D" id="2.102.10.10">
    <property type="entry name" value="Rieske [2Fe-2S] iron-sulphur domain"/>
    <property type="match status" value="1"/>
</dbReference>
<dbReference type="PRINTS" id="PR00090">
    <property type="entry name" value="RNGDIOXGNASE"/>
</dbReference>
<dbReference type="SUPFAM" id="SSF55961">
    <property type="entry name" value="Bet v1-like"/>
    <property type="match status" value="1"/>
</dbReference>